<keyword evidence="3" id="KW-0479">Metal-binding</keyword>
<feature type="transmembrane region" description="Helical" evidence="6">
    <location>
        <begin position="330"/>
        <end position="351"/>
    </location>
</feature>
<keyword evidence="7" id="KW-0732">Signal</keyword>
<evidence type="ECO:0000259" key="8">
    <source>
        <dbReference type="PROSITE" id="PS51462"/>
    </source>
</evidence>
<comment type="caution">
    <text evidence="9">The sequence shown here is derived from an EMBL/GenBank/DDBJ whole genome shotgun (WGS) entry which is preliminary data.</text>
</comment>
<protein>
    <submittedName>
        <fullName evidence="9">DNA mismatch repair protein MutT</fullName>
    </submittedName>
</protein>
<feature type="transmembrane region" description="Helical" evidence="6">
    <location>
        <begin position="445"/>
        <end position="466"/>
    </location>
</feature>
<dbReference type="InterPro" id="IPR015797">
    <property type="entry name" value="NUDIX_hydrolase-like_dom_sf"/>
</dbReference>
<dbReference type="InterPro" id="IPR020084">
    <property type="entry name" value="NUDIX_hydrolase_CS"/>
</dbReference>
<evidence type="ECO:0000256" key="4">
    <source>
        <dbReference type="ARBA" id="ARBA00022801"/>
    </source>
</evidence>
<feature type="transmembrane region" description="Helical" evidence="6">
    <location>
        <begin position="306"/>
        <end position="324"/>
    </location>
</feature>
<reference evidence="10" key="1">
    <citation type="submission" date="2015-08" db="EMBL/GenBank/DDBJ databases">
        <title>Vibrio galatheae sp. nov., a novel member of the Vibrionaceae family isolated from the Solomon Islands.</title>
        <authorList>
            <person name="Giubergia S."/>
            <person name="Machado H."/>
            <person name="Mateiu R.V."/>
            <person name="Gram L."/>
        </authorList>
    </citation>
    <scope>NUCLEOTIDE SEQUENCE [LARGE SCALE GENOMIC DNA]</scope>
    <source>
        <strain evidence="10">DSM 19584</strain>
    </source>
</reference>
<dbReference type="RefSeq" id="WP_245649891.1">
    <property type="nucleotide sequence ID" value="NZ_LHPJ01000001.1"/>
</dbReference>
<keyword evidence="4" id="KW-0378">Hydrolase</keyword>
<dbReference type="CDD" id="cd01610">
    <property type="entry name" value="PAP2_like"/>
    <property type="match status" value="1"/>
</dbReference>
<keyword evidence="6" id="KW-1133">Transmembrane helix</keyword>
<dbReference type="GO" id="GO:0046872">
    <property type="term" value="F:metal ion binding"/>
    <property type="evidence" value="ECO:0007669"/>
    <property type="project" value="UniProtKB-KW"/>
</dbReference>
<evidence type="ECO:0000256" key="5">
    <source>
        <dbReference type="ARBA" id="ARBA00022842"/>
    </source>
</evidence>
<sequence length="476" mass="52572">MLRQLFYLAFWFISLLVSPITAAKSPADEVVGAACIVRVDDKLVLVHEILTRKLSLPGGLVESGEDPAIAAQRETWEETGLVVSIKKELGRADNTVYYDCVSDSDIVSFQFNNVYNGYELPMWFAPHYGVEISSAMLVNPSNIPLADYRFPEQTKWIQGLVAQASNQPIKQVGSLVKAAPDFNQVELNWILQFQYVISELPEEIKNIVRPLILSGNLLAEPFLFVLLFPLLYVGYGKSFVSKVLFATLTTALLSFVAQQGFALPHPHVYLPTLKLVETYGFGLPSTSAALWVTIGVLVLKREQSQRVHALSLALMGCLAWLSMAKFYTGTAFLLDIVSGVLLGFLTAWHVIRLENKPNLNVEALLSSRSVWVALLLICGAIAFVWPSLTLGYWFTLVLATLVLFLPWQGGTAMAKVPTAIYVVLVLLAMNLSISYLATLAIHSSILSLAVELIRYPVLVALFVTLLRRKPVSVTVP</sequence>
<dbReference type="PROSITE" id="PS00893">
    <property type="entry name" value="NUDIX_BOX"/>
    <property type="match status" value="1"/>
</dbReference>
<feature type="chain" id="PRO_5005600255" evidence="7">
    <location>
        <begin position="24"/>
        <end position="476"/>
    </location>
</feature>
<dbReference type="CDD" id="cd02883">
    <property type="entry name" value="NUDIX_Hydrolase"/>
    <property type="match status" value="1"/>
</dbReference>
<proteinExistence type="inferred from homology"/>
<evidence type="ECO:0000256" key="1">
    <source>
        <dbReference type="ARBA" id="ARBA00001946"/>
    </source>
</evidence>
<dbReference type="Gene3D" id="3.90.79.10">
    <property type="entry name" value="Nucleoside Triphosphate Pyrophosphohydrolase"/>
    <property type="match status" value="1"/>
</dbReference>
<feature type="domain" description="Nudix hydrolase" evidence="8">
    <location>
        <begin position="26"/>
        <end position="161"/>
    </location>
</feature>
<accession>A0A0M0HTZ8</accession>
<dbReference type="GO" id="GO:0016818">
    <property type="term" value="F:hydrolase activity, acting on acid anhydrides, in phosphorus-containing anhydrides"/>
    <property type="evidence" value="ECO:0007669"/>
    <property type="project" value="TreeGrafter"/>
</dbReference>
<dbReference type="Pfam" id="PF01569">
    <property type="entry name" value="PAP2"/>
    <property type="match status" value="1"/>
</dbReference>
<dbReference type="PROSITE" id="PS51462">
    <property type="entry name" value="NUDIX"/>
    <property type="match status" value="1"/>
</dbReference>
<organism evidence="9 10">
    <name type="scientific">Vibrio nereis</name>
    <dbReference type="NCBI Taxonomy" id="693"/>
    <lineage>
        <taxon>Bacteria</taxon>
        <taxon>Pseudomonadati</taxon>
        <taxon>Pseudomonadota</taxon>
        <taxon>Gammaproteobacteria</taxon>
        <taxon>Vibrionales</taxon>
        <taxon>Vibrionaceae</taxon>
        <taxon>Vibrio</taxon>
    </lineage>
</organism>
<feature type="transmembrane region" description="Helical" evidence="6">
    <location>
        <begin position="243"/>
        <end position="261"/>
    </location>
</feature>
<dbReference type="Pfam" id="PF00293">
    <property type="entry name" value="NUDIX"/>
    <property type="match status" value="1"/>
</dbReference>
<feature type="transmembrane region" description="Helical" evidence="6">
    <location>
        <begin position="419"/>
        <end position="439"/>
    </location>
</feature>
<dbReference type="InterPro" id="IPR000086">
    <property type="entry name" value="NUDIX_hydrolase_dom"/>
</dbReference>
<keyword evidence="6" id="KW-0472">Membrane</keyword>
<evidence type="ECO:0000256" key="6">
    <source>
        <dbReference type="SAM" id="Phobius"/>
    </source>
</evidence>
<dbReference type="STRING" id="693.AKJ17_01810"/>
<dbReference type="EMBL" id="LHPJ01000001">
    <property type="protein sequence ID" value="KOO05551.1"/>
    <property type="molecule type" value="Genomic_DNA"/>
</dbReference>
<evidence type="ECO:0000313" key="10">
    <source>
        <dbReference type="Proteomes" id="UP000037515"/>
    </source>
</evidence>
<dbReference type="SUPFAM" id="SSF55811">
    <property type="entry name" value="Nudix"/>
    <property type="match status" value="1"/>
</dbReference>
<gene>
    <name evidence="9" type="ORF">AKJ17_01810</name>
</gene>
<feature type="transmembrane region" description="Helical" evidence="6">
    <location>
        <begin position="363"/>
        <end position="384"/>
    </location>
</feature>
<evidence type="ECO:0000313" key="9">
    <source>
        <dbReference type="EMBL" id="KOO05551.1"/>
    </source>
</evidence>
<dbReference type="Proteomes" id="UP000037515">
    <property type="component" value="Unassembled WGS sequence"/>
</dbReference>
<keyword evidence="5" id="KW-0460">Magnesium</keyword>
<dbReference type="InterPro" id="IPR000326">
    <property type="entry name" value="PAP2/HPO"/>
</dbReference>
<feature type="transmembrane region" description="Helical" evidence="6">
    <location>
        <begin position="211"/>
        <end position="231"/>
    </location>
</feature>
<feature type="transmembrane region" description="Helical" evidence="6">
    <location>
        <begin position="281"/>
        <end position="299"/>
    </location>
</feature>
<evidence type="ECO:0000256" key="2">
    <source>
        <dbReference type="ARBA" id="ARBA00005582"/>
    </source>
</evidence>
<dbReference type="PANTHER" id="PTHR43758">
    <property type="entry name" value="7,8-DIHYDRO-8-OXOGUANINE TRIPHOSPHATASE"/>
    <property type="match status" value="1"/>
</dbReference>
<feature type="signal peptide" evidence="7">
    <location>
        <begin position="1"/>
        <end position="23"/>
    </location>
</feature>
<keyword evidence="10" id="KW-1185">Reference proteome</keyword>
<evidence type="ECO:0000256" key="7">
    <source>
        <dbReference type="SAM" id="SignalP"/>
    </source>
</evidence>
<keyword evidence="6" id="KW-0812">Transmembrane</keyword>
<comment type="cofactor">
    <cofactor evidence="1">
        <name>Mg(2+)</name>
        <dbReference type="ChEBI" id="CHEBI:18420"/>
    </cofactor>
</comment>
<comment type="similarity">
    <text evidence="2">Belongs to the Nudix hydrolase family.</text>
</comment>
<feature type="transmembrane region" description="Helical" evidence="6">
    <location>
        <begin position="390"/>
        <end position="407"/>
    </location>
</feature>
<dbReference type="PATRIC" id="fig|693.5.peg.366"/>
<name>A0A0M0HTZ8_VIBNE</name>
<dbReference type="GO" id="GO:0005737">
    <property type="term" value="C:cytoplasm"/>
    <property type="evidence" value="ECO:0007669"/>
    <property type="project" value="TreeGrafter"/>
</dbReference>
<dbReference type="PANTHER" id="PTHR43758:SF8">
    <property type="entry name" value="8-OXO-DGTP DIPHOSPHATASE YTKD-RELATED"/>
    <property type="match status" value="1"/>
</dbReference>
<dbReference type="AlphaFoldDB" id="A0A0M0HTZ8"/>
<evidence type="ECO:0000256" key="3">
    <source>
        <dbReference type="ARBA" id="ARBA00022723"/>
    </source>
</evidence>